<evidence type="ECO:0000313" key="2">
    <source>
        <dbReference type="EMBL" id="KAJ2789223.1"/>
    </source>
</evidence>
<dbReference type="AlphaFoldDB" id="A0A9W8HMX4"/>
<protein>
    <submittedName>
        <fullName evidence="2">Uncharacterized protein</fullName>
    </submittedName>
</protein>
<organism evidence="2 3">
    <name type="scientific">Coemansia guatemalensis</name>
    <dbReference type="NCBI Taxonomy" id="2761395"/>
    <lineage>
        <taxon>Eukaryota</taxon>
        <taxon>Fungi</taxon>
        <taxon>Fungi incertae sedis</taxon>
        <taxon>Zoopagomycota</taxon>
        <taxon>Kickxellomycotina</taxon>
        <taxon>Kickxellomycetes</taxon>
        <taxon>Kickxellales</taxon>
        <taxon>Kickxellaceae</taxon>
        <taxon>Coemansia</taxon>
    </lineage>
</organism>
<evidence type="ECO:0000256" key="1">
    <source>
        <dbReference type="SAM" id="MobiDB-lite"/>
    </source>
</evidence>
<keyword evidence="3" id="KW-1185">Reference proteome</keyword>
<reference evidence="2" key="1">
    <citation type="submission" date="2022-07" db="EMBL/GenBank/DDBJ databases">
        <title>Phylogenomic reconstructions and comparative analyses of Kickxellomycotina fungi.</title>
        <authorList>
            <person name="Reynolds N.K."/>
            <person name="Stajich J.E."/>
            <person name="Barry K."/>
            <person name="Grigoriev I.V."/>
            <person name="Crous P."/>
            <person name="Smith M.E."/>
        </authorList>
    </citation>
    <scope>NUCLEOTIDE SEQUENCE</scope>
    <source>
        <strain evidence="2">NRRL 1565</strain>
    </source>
</reference>
<comment type="caution">
    <text evidence="2">The sequence shown here is derived from an EMBL/GenBank/DDBJ whole genome shotgun (WGS) entry which is preliminary data.</text>
</comment>
<feature type="compositionally biased region" description="Basic and acidic residues" evidence="1">
    <location>
        <begin position="127"/>
        <end position="136"/>
    </location>
</feature>
<accession>A0A9W8HMX4</accession>
<feature type="non-terminal residue" evidence="2">
    <location>
        <position position="167"/>
    </location>
</feature>
<evidence type="ECO:0000313" key="3">
    <source>
        <dbReference type="Proteomes" id="UP001140094"/>
    </source>
</evidence>
<dbReference type="Proteomes" id="UP001140094">
    <property type="component" value="Unassembled WGS sequence"/>
</dbReference>
<dbReference type="EMBL" id="JANBUO010003865">
    <property type="protein sequence ID" value="KAJ2789223.1"/>
    <property type="molecule type" value="Genomic_DNA"/>
</dbReference>
<gene>
    <name evidence="2" type="ORF">H4R20_007219</name>
</gene>
<feature type="region of interest" description="Disordered" evidence="1">
    <location>
        <begin position="127"/>
        <end position="167"/>
    </location>
</feature>
<dbReference type="OrthoDB" id="5572164at2759"/>
<proteinExistence type="predicted"/>
<sequence length="167" mass="18288">MTGPKMTVGIPEQTGTFYAVLAHSSNPQSPSSSEFSTGITDGETTAAVANGAEYIWTPPALDPKYWEHVAKARKVHRTVAELKQGLTQKQKQGEDEEAQKLHREVRARERKLLRIIDHYVLDFDDVVRGKGDEKSKASGSSSMELGTITPPVSPDMAPDRPLPPLPP</sequence>
<name>A0A9W8HMX4_9FUNG</name>